<evidence type="ECO:0000256" key="4">
    <source>
        <dbReference type="ARBA" id="ARBA00023136"/>
    </source>
</evidence>
<dbReference type="InterPro" id="IPR045851">
    <property type="entry name" value="AMP-bd_C_sf"/>
</dbReference>
<reference evidence="10 11" key="1">
    <citation type="submission" date="2023-08" db="EMBL/GenBank/DDBJ databases">
        <title>Alcaligenaceae gen. nov., a novel taxon isolated from the sludge of Yixing Pesticide Factory.</title>
        <authorList>
            <person name="Ruan L."/>
        </authorList>
    </citation>
    <scope>NUCLEOTIDE SEQUENCE [LARGE SCALE GENOMIC DNA]</scope>
    <source>
        <strain evidence="10 11">LG-2</strain>
    </source>
</reference>
<evidence type="ECO:0000256" key="3">
    <source>
        <dbReference type="ARBA" id="ARBA00022598"/>
    </source>
</evidence>
<dbReference type="Proteomes" id="UP001232156">
    <property type="component" value="Unassembled WGS sequence"/>
</dbReference>
<evidence type="ECO:0000313" key="10">
    <source>
        <dbReference type="EMBL" id="MDR4124473.1"/>
    </source>
</evidence>
<evidence type="ECO:0000259" key="9">
    <source>
        <dbReference type="Pfam" id="PF13193"/>
    </source>
</evidence>
<dbReference type="Gene3D" id="3.30.300.30">
    <property type="match status" value="1"/>
</dbReference>
<dbReference type="InterPro" id="IPR025110">
    <property type="entry name" value="AMP-bd_C"/>
</dbReference>
<dbReference type="SUPFAM" id="SSF56801">
    <property type="entry name" value="Acetyl-CoA synthetase-like"/>
    <property type="match status" value="1"/>
</dbReference>
<evidence type="ECO:0000259" key="8">
    <source>
        <dbReference type="Pfam" id="PF00501"/>
    </source>
</evidence>
<evidence type="ECO:0000256" key="1">
    <source>
        <dbReference type="ARBA" id="ARBA00004170"/>
    </source>
</evidence>
<dbReference type="Pfam" id="PF13193">
    <property type="entry name" value="AMP-binding_C"/>
    <property type="match status" value="1"/>
</dbReference>
<dbReference type="EMBL" id="JAUZQE010000001">
    <property type="protein sequence ID" value="MDR4124473.1"/>
    <property type="molecule type" value="Genomic_DNA"/>
</dbReference>
<keyword evidence="3" id="KW-0436">Ligase</keyword>
<dbReference type="EC" id="6.2.1.3" evidence="5"/>
<comment type="caution">
    <text evidence="10">The sequence shown here is derived from an EMBL/GenBank/DDBJ whole genome shotgun (WGS) entry which is preliminary data.</text>
</comment>
<feature type="domain" description="AMP-dependent synthetase/ligase" evidence="8">
    <location>
        <begin position="31"/>
        <end position="420"/>
    </location>
</feature>
<dbReference type="PROSITE" id="PS00455">
    <property type="entry name" value="AMP_BINDING"/>
    <property type="match status" value="1"/>
</dbReference>
<keyword evidence="4" id="KW-0472">Membrane</keyword>
<organism evidence="10 11">
    <name type="scientific">Yanghanlia caeni</name>
    <dbReference type="NCBI Taxonomy" id="3064283"/>
    <lineage>
        <taxon>Bacteria</taxon>
        <taxon>Pseudomonadati</taxon>
        <taxon>Pseudomonadota</taxon>
        <taxon>Betaproteobacteria</taxon>
        <taxon>Burkholderiales</taxon>
        <taxon>Alcaligenaceae</taxon>
        <taxon>Yanghanlia</taxon>
    </lineage>
</organism>
<dbReference type="RefSeq" id="WP_347286179.1">
    <property type="nucleotide sequence ID" value="NZ_JAUZQE010000001.1"/>
</dbReference>
<evidence type="ECO:0000313" key="11">
    <source>
        <dbReference type="Proteomes" id="UP001232156"/>
    </source>
</evidence>
<dbReference type="PANTHER" id="PTHR43767:SF8">
    <property type="entry name" value="LONG-CHAIN-FATTY-ACID--COA LIGASE"/>
    <property type="match status" value="1"/>
</dbReference>
<accession>A0ABU1D223</accession>
<comment type="pathway">
    <text evidence="2">Lipid metabolism; fatty acid beta-oxidation.</text>
</comment>
<dbReference type="Gene3D" id="2.30.38.10">
    <property type="entry name" value="Luciferase, Domain 3"/>
    <property type="match status" value="1"/>
</dbReference>
<name>A0ABU1D223_9BURK</name>
<dbReference type="PANTHER" id="PTHR43767">
    <property type="entry name" value="LONG-CHAIN-FATTY-ACID--COA LIGASE"/>
    <property type="match status" value="1"/>
</dbReference>
<evidence type="ECO:0000256" key="2">
    <source>
        <dbReference type="ARBA" id="ARBA00005005"/>
    </source>
</evidence>
<dbReference type="InterPro" id="IPR020845">
    <property type="entry name" value="AMP-binding_CS"/>
</dbReference>
<dbReference type="InterPro" id="IPR050237">
    <property type="entry name" value="ATP-dep_AMP-bd_enzyme"/>
</dbReference>
<protein>
    <recommendedName>
        <fullName evidence="6">Long-chain-fatty-acid--CoA ligase</fullName>
        <ecNumber evidence="5">6.2.1.3</ecNumber>
    </recommendedName>
    <alternativeName>
        <fullName evidence="7">Long-chain acyl-CoA synthetase</fullName>
    </alternativeName>
</protein>
<evidence type="ECO:0000256" key="6">
    <source>
        <dbReference type="ARBA" id="ARBA00039545"/>
    </source>
</evidence>
<dbReference type="Gene3D" id="3.40.50.980">
    <property type="match status" value="2"/>
</dbReference>
<sequence length="565" mass="61647">MEPIWHNSYPPGIPTDISTDAQACESLVALFEESCARFVRRTAYISMGARLSYGDLDEASRCFAAWLQSIGVKKGDRVALMMPNLLQYPICLFGAWRAGAVVVNTNPLYTAEELEHQLADAEAEVIVVAENFAHTVQKALPRTPLKHIVVTGVGDMLGSIKGTVTNFVVRRVKKLIPEYALPQARKLDEILVLGRQCGYVRPALGHDDLACLQYTGGTTGLAKGAMLSHGNLVANVHQAHAWVKPYLVEGEECIVTALPLYHIFALTANCLTFIKLGACNLLILNPRDVPEFVHSLTQVKFSAITGVNTLFNALLNNTDFAKLDFSSLKLTLGGGMAVQEAVAERWLQVTRVPLTQAYGLTETSPAVCINPLDRRDFTGSIGLPVPSTEIAIRDHADQDLGIGEVGEICVRGPQVCSGYWNRPDETAAAFHADGFLRTGDIGLVDEQGYLYIKDRKKDMIVVSGFNVYPNEVEAVAVQHPDIIEAAAVGVPDPHSGEAVKLFVISRNPALTQEQVIEHCRTHLTRYKCPKIVEFRDDLPRSNVGKILRRELRDAAAGAASSSNPT</sequence>
<dbReference type="InterPro" id="IPR000873">
    <property type="entry name" value="AMP-dep_synth/lig_dom"/>
</dbReference>
<evidence type="ECO:0000256" key="7">
    <source>
        <dbReference type="ARBA" id="ARBA00042773"/>
    </source>
</evidence>
<feature type="domain" description="AMP-binding enzyme C-terminal" evidence="9">
    <location>
        <begin position="471"/>
        <end position="545"/>
    </location>
</feature>
<dbReference type="Pfam" id="PF00501">
    <property type="entry name" value="AMP-binding"/>
    <property type="match status" value="1"/>
</dbReference>
<comment type="subcellular location">
    <subcellularLocation>
        <location evidence="1">Membrane</location>
        <topology evidence="1">Peripheral membrane protein</topology>
    </subcellularLocation>
</comment>
<dbReference type="CDD" id="cd05936">
    <property type="entry name" value="FC-FACS_FadD_like"/>
    <property type="match status" value="1"/>
</dbReference>
<proteinExistence type="predicted"/>
<evidence type="ECO:0000256" key="5">
    <source>
        <dbReference type="ARBA" id="ARBA00026121"/>
    </source>
</evidence>
<keyword evidence="11" id="KW-1185">Reference proteome</keyword>
<gene>
    <name evidence="10" type="ORF">Q8947_00510</name>
</gene>